<protein>
    <submittedName>
        <fullName evidence="3">SET domain-containing protein</fullName>
    </submittedName>
</protein>
<accession>A0A1Y1Y314</accession>
<evidence type="ECO:0000259" key="2">
    <source>
        <dbReference type="PROSITE" id="PS50280"/>
    </source>
</evidence>
<evidence type="ECO:0000256" key="1">
    <source>
        <dbReference type="SAM" id="Phobius"/>
    </source>
</evidence>
<dbReference type="Proteomes" id="UP000193498">
    <property type="component" value="Unassembled WGS sequence"/>
</dbReference>
<dbReference type="InParanoid" id="A0A1Y1Y314"/>
<dbReference type="InterPro" id="IPR001214">
    <property type="entry name" value="SET_dom"/>
</dbReference>
<organism evidence="3 4">
    <name type="scientific">Basidiobolus meristosporus CBS 931.73</name>
    <dbReference type="NCBI Taxonomy" id="1314790"/>
    <lineage>
        <taxon>Eukaryota</taxon>
        <taxon>Fungi</taxon>
        <taxon>Fungi incertae sedis</taxon>
        <taxon>Zoopagomycota</taxon>
        <taxon>Entomophthoromycotina</taxon>
        <taxon>Basidiobolomycetes</taxon>
        <taxon>Basidiobolales</taxon>
        <taxon>Basidiobolaceae</taxon>
        <taxon>Basidiobolus</taxon>
    </lineage>
</organism>
<keyword evidence="4" id="KW-1185">Reference proteome</keyword>
<keyword evidence="1" id="KW-1133">Transmembrane helix</keyword>
<dbReference type="EMBL" id="MCFE01000277">
    <property type="protein sequence ID" value="ORX92411.1"/>
    <property type="molecule type" value="Genomic_DNA"/>
</dbReference>
<comment type="caution">
    <text evidence="3">The sequence shown here is derived from an EMBL/GenBank/DDBJ whole genome shotgun (WGS) entry which is preliminary data.</text>
</comment>
<keyword evidence="1" id="KW-0812">Transmembrane</keyword>
<dbReference type="STRING" id="1314790.A0A1Y1Y314"/>
<reference evidence="3 4" key="1">
    <citation type="submission" date="2016-07" db="EMBL/GenBank/DDBJ databases">
        <title>Pervasive Adenine N6-methylation of Active Genes in Fungi.</title>
        <authorList>
            <consortium name="DOE Joint Genome Institute"/>
            <person name="Mondo S.J."/>
            <person name="Dannebaum R.O."/>
            <person name="Kuo R.C."/>
            <person name="Labutti K."/>
            <person name="Haridas S."/>
            <person name="Kuo A."/>
            <person name="Salamov A."/>
            <person name="Ahrendt S.R."/>
            <person name="Lipzen A."/>
            <person name="Sullivan W."/>
            <person name="Andreopoulos W.B."/>
            <person name="Clum A."/>
            <person name="Lindquist E."/>
            <person name="Daum C."/>
            <person name="Ramamoorthy G.K."/>
            <person name="Gryganskyi A."/>
            <person name="Culley D."/>
            <person name="Magnuson J.K."/>
            <person name="James T.Y."/>
            <person name="O'Malley M.A."/>
            <person name="Stajich J.E."/>
            <person name="Spatafora J.W."/>
            <person name="Visel A."/>
            <person name="Grigoriev I.V."/>
        </authorList>
    </citation>
    <scope>NUCLEOTIDE SEQUENCE [LARGE SCALE GENOMIC DNA]</scope>
    <source>
        <strain evidence="3 4">CBS 931.73</strain>
    </source>
</reference>
<proteinExistence type="predicted"/>
<dbReference type="Gene3D" id="2.170.270.10">
    <property type="entry name" value="SET domain"/>
    <property type="match status" value="1"/>
</dbReference>
<gene>
    <name evidence="3" type="ORF">K493DRAFT_354524</name>
</gene>
<dbReference type="InterPro" id="IPR046341">
    <property type="entry name" value="SET_dom_sf"/>
</dbReference>
<dbReference type="Pfam" id="PF00856">
    <property type="entry name" value="SET"/>
    <property type="match status" value="1"/>
</dbReference>
<dbReference type="AlphaFoldDB" id="A0A1Y1Y314"/>
<dbReference type="SUPFAM" id="SSF82199">
    <property type="entry name" value="SET domain"/>
    <property type="match status" value="1"/>
</dbReference>
<dbReference type="SMART" id="SM00317">
    <property type="entry name" value="SET"/>
    <property type="match status" value="1"/>
</dbReference>
<dbReference type="OrthoDB" id="6141102at2759"/>
<name>A0A1Y1Y314_9FUNG</name>
<evidence type="ECO:0000313" key="4">
    <source>
        <dbReference type="Proteomes" id="UP000193498"/>
    </source>
</evidence>
<feature type="transmembrane region" description="Helical" evidence="1">
    <location>
        <begin position="34"/>
        <end position="52"/>
    </location>
</feature>
<keyword evidence="1" id="KW-0472">Membrane</keyword>
<dbReference type="PROSITE" id="PS50280">
    <property type="entry name" value="SET"/>
    <property type="match status" value="1"/>
</dbReference>
<feature type="domain" description="SET" evidence="2">
    <location>
        <begin position="164"/>
        <end position="279"/>
    </location>
</feature>
<evidence type="ECO:0000313" key="3">
    <source>
        <dbReference type="EMBL" id="ORX92411.1"/>
    </source>
</evidence>
<sequence length="290" mass="33746">MSKARFVASDAKDLKVGTHSEGPIKRMIQSVPNGVYAFVFYVVVFVLIGKSLEPIVSYSGITSDTHKLHRQNILLQNEMMQAILRGKKVESIEHPDERRFYMEDFKEYHQVIPAHTMMVDPLIERFVHAHDIRTDEEYTEDEYSQHRLSLKYGPYITEGTRNDKRYYIRWVDDIRGYGLFASVNIPSGAILGVYGGYLTNNSYTTDYMWNYKGQVLDDQGEKVDLGIDAKLHGNWFRFANHHDEPNTRGVYVPFNNMWHVMYVTETAIVADSQIFVSYGSNYWKERTKIL</sequence>